<keyword evidence="2" id="KW-1185">Reference proteome</keyword>
<organism evidence="1 2">
    <name type="scientific">Acetobacter pomorum</name>
    <dbReference type="NCBI Taxonomy" id="65959"/>
    <lineage>
        <taxon>Bacteria</taxon>
        <taxon>Pseudomonadati</taxon>
        <taxon>Pseudomonadota</taxon>
        <taxon>Alphaproteobacteria</taxon>
        <taxon>Acetobacterales</taxon>
        <taxon>Acetobacteraceae</taxon>
        <taxon>Acetobacter</taxon>
    </lineage>
</organism>
<dbReference type="EMBL" id="PEBQ01000009">
    <property type="protein sequence ID" value="PHY95421.1"/>
    <property type="molecule type" value="Genomic_DNA"/>
</dbReference>
<protein>
    <submittedName>
        <fullName evidence="1">Uncharacterized protein</fullName>
    </submittedName>
</protein>
<accession>A0A2G4RFQ7</accession>
<comment type="caution">
    <text evidence="1">The sequence shown here is derived from an EMBL/GenBank/DDBJ whole genome shotgun (WGS) entry which is preliminary data.</text>
</comment>
<evidence type="ECO:0000313" key="2">
    <source>
        <dbReference type="Proteomes" id="UP000228751"/>
    </source>
</evidence>
<dbReference type="AlphaFoldDB" id="A0A2G4RFQ7"/>
<proteinExistence type="predicted"/>
<evidence type="ECO:0000313" key="1">
    <source>
        <dbReference type="EMBL" id="PHY95421.1"/>
    </source>
</evidence>
<sequence length="404" mass="46645">MKMTDDLNDSSIALKRGRAADYVRQTLREIHISKPMLDLIDRMATSPGLPKEIDGAWLRKKWQSEVLCVNNGIINLQGVSPDIAFQNWSIDKLDNPRGLLRKSIQKASQEIRHDHVSYFQFGRWDQENACAERMRGSDDDEISLMAALWLRQSLREQSKFLTEMLILYSGRISRNGLEKQTPDWLKYSPDEIRCWTTIPPTCQPLWLDHAKTLFGEVLKNLPRTTIERGANKSRLDRIDEVRTLRLRLQSERVANMDFYSMPGPLEKAAKLNITANEFLLAQKIMCDDILDGKCDISIHRDQPVWMIFAKYLSQAKGKIALPDFSEVETRIQNIFNLDIEEFISGLPPLSKGLILQGSDILTEIKEWSLYLTSIFQVQSEWHNIPSAPDLGFVLWLAKKRWPEM</sequence>
<dbReference type="Proteomes" id="UP000228751">
    <property type="component" value="Unassembled WGS sequence"/>
</dbReference>
<reference evidence="1 2" key="1">
    <citation type="submission" date="2017-10" db="EMBL/GenBank/DDBJ databases">
        <title>Genomic analysis of the genus Acetobacter.</title>
        <authorList>
            <person name="Kim K.H."/>
            <person name="Chun B.H."/>
            <person name="Son A.R."/>
            <person name="Jeon C.O."/>
        </authorList>
    </citation>
    <scope>NUCLEOTIDE SEQUENCE [LARGE SCALE GENOMIC DNA]</scope>
    <source>
        <strain evidence="1 2">LHT 2458</strain>
    </source>
</reference>
<gene>
    <name evidence="1" type="ORF">CSR02_01090</name>
</gene>
<name>A0A2G4RFQ7_9PROT</name>